<dbReference type="Gene3D" id="1.20.5.190">
    <property type="match status" value="2"/>
</dbReference>
<dbReference type="InterPro" id="IPR000857">
    <property type="entry name" value="MyTH4_dom"/>
</dbReference>
<protein>
    <submittedName>
        <fullName evidence="15">Unconventional myosin heavy chain 6</fullName>
    </submittedName>
</protein>
<reference evidence="15" key="1">
    <citation type="submission" date="2019-03" db="EMBL/GenBank/DDBJ databases">
        <title>Improved annotation for the trematode Fasciola hepatica.</title>
        <authorList>
            <person name="Choi Y.-J."/>
            <person name="Martin J."/>
            <person name="Mitreva M."/>
        </authorList>
    </citation>
    <scope>NUCLEOTIDE SEQUENCE [LARGE SCALE GENOMIC DNA]</scope>
</reference>
<dbReference type="GO" id="GO:0005737">
    <property type="term" value="C:cytoplasm"/>
    <property type="evidence" value="ECO:0007669"/>
    <property type="project" value="UniProtKB-SubCell"/>
</dbReference>
<keyword evidence="5 10" id="KW-0547">Nucleotide-binding</keyword>
<dbReference type="Proteomes" id="UP000230066">
    <property type="component" value="Unassembled WGS sequence"/>
</dbReference>
<proteinExistence type="inferred from homology"/>
<evidence type="ECO:0000256" key="7">
    <source>
        <dbReference type="ARBA" id="ARBA00023123"/>
    </source>
</evidence>
<dbReference type="Pfam" id="PF21989">
    <property type="entry name" value="RA_2"/>
    <property type="match status" value="1"/>
</dbReference>
<dbReference type="Gene3D" id="1.25.40.530">
    <property type="entry name" value="MyTH4 domain"/>
    <property type="match status" value="3"/>
</dbReference>
<dbReference type="Gene3D" id="1.20.120.720">
    <property type="entry name" value="Myosin VI head, motor domain, U50 subdomain"/>
    <property type="match status" value="1"/>
</dbReference>
<accession>A0A4E0RYK5</accession>
<dbReference type="InterPro" id="IPR036961">
    <property type="entry name" value="Kinesin_motor_dom_sf"/>
</dbReference>
<dbReference type="SUPFAM" id="SSF47031">
    <property type="entry name" value="Second domain of FERM"/>
    <property type="match status" value="2"/>
</dbReference>
<dbReference type="PROSITE" id="PS50096">
    <property type="entry name" value="IQ"/>
    <property type="match status" value="3"/>
</dbReference>
<dbReference type="Gene3D" id="1.20.58.530">
    <property type="match status" value="1"/>
</dbReference>
<gene>
    <name evidence="15" type="ORF">D915_001847</name>
</gene>
<dbReference type="Pfam" id="PF00784">
    <property type="entry name" value="MyTH4"/>
    <property type="match status" value="2"/>
</dbReference>
<dbReference type="PANTHER" id="PTHR22692:SF33">
    <property type="entry name" value="MYOSIN"/>
    <property type="match status" value="1"/>
</dbReference>
<dbReference type="InterPro" id="IPR057130">
    <property type="entry name" value="Myosin_VII_N"/>
</dbReference>
<dbReference type="PROSITE" id="PS50057">
    <property type="entry name" value="FERM_3"/>
    <property type="match status" value="2"/>
</dbReference>
<dbReference type="CDD" id="cd01381">
    <property type="entry name" value="MYSc_Myo7"/>
    <property type="match status" value="1"/>
</dbReference>
<dbReference type="Pfam" id="PF00063">
    <property type="entry name" value="Myosin_head"/>
    <property type="match status" value="2"/>
</dbReference>
<dbReference type="InterPro" id="IPR000048">
    <property type="entry name" value="IQ_motif_EF-hand-BS"/>
</dbReference>
<feature type="domain" description="MyTH4" evidence="13">
    <location>
        <begin position="1104"/>
        <end position="1347"/>
    </location>
</feature>
<dbReference type="PANTHER" id="PTHR22692">
    <property type="entry name" value="MYOSIN VII, XV"/>
    <property type="match status" value="1"/>
</dbReference>
<dbReference type="Gene3D" id="1.20.80.10">
    <property type="match status" value="1"/>
</dbReference>
<feature type="region of interest" description="Disordered" evidence="11">
    <location>
        <begin position="426"/>
        <end position="498"/>
    </location>
</feature>
<feature type="compositionally biased region" description="Polar residues" evidence="11">
    <location>
        <begin position="1210"/>
        <end position="1222"/>
    </location>
</feature>
<dbReference type="Pfam" id="PF00612">
    <property type="entry name" value="IQ"/>
    <property type="match status" value="2"/>
</dbReference>
<dbReference type="SMR" id="A0A4E0RYK5"/>
<dbReference type="Gene3D" id="3.40.850.10">
    <property type="entry name" value="Kinesin motor domain"/>
    <property type="match status" value="2"/>
</dbReference>
<dbReference type="Pfam" id="PF02174">
    <property type="entry name" value="IRS"/>
    <property type="match status" value="1"/>
</dbReference>
<dbReference type="SUPFAM" id="SSF54236">
    <property type="entry name" value="Ubiquitin-like"/>
    <property type="match status" value="1"/>
</dbReference>
<feature type="compositionally biased region" description="Basic and acidic residues" evidence="11">
    <location>
        <begin position="1178"/>
        <end position="1200"/>
    </location>
</feature>
<evidence type="ECO:0000256" key="9">
    <source>
        <dbReference type="ARBA" id="ARBA00023203"/>
    </source>
</evidence>
<evidence type="ECO:0000256" key="10">
    <source>
        <dbReference type="PROSITE-ProRule" id="PRU00782"/>
    </source>
</evidence>
<feature type="domain" description="FERM" evidence="12">
    <location>
        <begin position="1352"/>
        <end position="1670"/>
    </location>
</feature>
<dbReference type="CDD" id="cd17092">
    <property type="entry name" value="FERM1_F1_Myosin-VII"/>
    <property type="match status" value="1"/>
</dbReference>
<keyword evidence="9 10" id="KW-0009">Actin-binding</keyword>
<feature type="compositionally biased region" description="Low complexity" evidence="11">
    <location>
        <begin position="442"/>
        <end position="456"/>
    </location>
</feature>
<evidence type="ECO:0000259" key="13">
    <source>
        <dbReference type="PROSITE" id="PS51016"/>
    </source>
</evidence>
<evidence type="ECO:0000256" key="3">
    <source>
        <dbReference type="ARBA" id="ARBA00022490"/>
    </source>
</evidence>
<dbReference type="GO" id="GO:0003779">
    <property type="term" value="F:actin binding"/>
    <property type="evidence" value="ECO:0007669"/>
    <property type="project" value="UniProtKB-KW"/>
</dbReference>
<dbReference type="InterPro" id="IPR019749">
    <property type="entry name" value="Band_41_domain"/>
</dbReference>
<dbReference type="InterPro" id="IPR011993">
    <property type="entry name" value="PH-like_dom_sf"/>
</dbReference>
<keyword evidence="4" id="KW-0677">Repeat</keyword>
<feature type="domain" description="MyTH4" evidence="13">
    <location>
        <begin position="1881"/>
        <end position="2036"/>
    </location>
</feature>
<dbReference type="InterPro" id="IPR041793">
    <property type="entry name" value="MyoVII_FERM_C1"/>
</dbReference>
<keyword evidence="3" id="KW-0963">Cytoplasm</keyword>
<dbReference type="InterPro" id="IPR014352">
    <property type="entry name" value="FERM/acyl-CoA-bd_prot_sf"/>
</dbReference>
<dbReference type="SMART" id="SM00295">
    <property type="entry name" value="B41"/>
    <property type="match status" value="2"/>
</dbReference>
<feature type="region of interest" description="Disordered" evidence="11">
    <location>
        <begin position="1142"/>
        <end position="1222"/>
    </location>
</feature>
<evidence type="ECO:0000259" key="12">
    <source>
        <dbReference type="PROSITE" id="PS50057"/>
    </source>
</evidence>
<feature type="binding site" evidence="10">
    <location>
        <begin position="156"/>
        <end position="163"/>
    </location>
    <ligand>
        <name>ATP</name>
        <dbReference type="ChEBI" id="CHEBI:30616"/>
    </ligand>
</feature>
<evidence type="ECO:0000313" key="15">
    <source>
        <dbReference type="EMBL" id="THD27417.1"/>
    </source>
</evidence>
<dbReference type="SMART" id="SM00015">
    <property type="entry name" value="IQ"/>
    <property type="match status" value="5"/>
</dbReference>
<dbReference type="GO" id="GO:0005524">
    <property type="term" value="F:ATP binding"/>
    <property type="evidence" value="ECO:0007669"/>
    <property type="project" value="UniProtKB-UniRule"/>
</dbReference>
<dbReference type="InterPro" id="IPR038185">
    <property type="entry name" value="MyTH4_dom_sf"/>
</dbReference>
<dbReference type="PROSITE" id="PS51456">
    <property type="entry name" value="MYOSIN_MOTOR"/>
    <property type="match status" value="1"/>
</dbReference>
<keyword evidence="16" id="KW-1185">Reference proteome</keyword>
<dbReference type="InterPro" id="IPR051567">
    <property type="entry name" value="Unconventional_Myosin_ATPase"/>
</dbReference>
<dbReference type="Gene3D" id="3.10.20.90">
    <property type="entry name" value="Phosphatidylinositol 3-kinase Catalytic Subunit, Chain A, domain 1"/>
    <property type="match status" value="2"/>
</dbReference>
<comment type="subcellular location">
    <subcellularLocation>
        <location evidence="1">Cytoplasm</location>
    </subcellularLocation>
</comment>
<dbReference type="Gene3D" id="2.30.29.30">
    <property type="entry name" value="Pleckstrin-homology domain (PH domain)/Phosphotyrosine-binding domain (PTB)"/>
    <property type="match status" value="2"/>
</dbReference>
<feature type="domain" description="FERM" evidence="12">
    <location>
        <begin position="2042"/>
        <end position="2341"/>
    </location>
</feature>
<evidence type="ECO:0000256" key="1">
    <source>
        <dbReference type="ARBA" id="ARBA00004496"/>
    </source>
</evidence>
<evidence type="ECO:0000256" key="5">
    <source>
        <dbReference type="ARBA" id="ARBA00022741"/>
    </source>
</evidence>
<dbReference type="PROSITE" id="PS51016">
    <property type="entry name" value="MYTH4"/>
    <property type="match status" value="2"/>
</dbReference>
<dbReference type="InterPro" id="IPR002404">
    <property type="entry name" value="IRS_PTB"/>
</dbReference>
<dbReference type="SUPFAM" id="SSF50729">
    <property type="entry name" value="PH domain-like"/>
    <property type="match status" value="1"/>
</dbReference>
<evidence type="ECO:0000256" key="11">
    <source>
        <dbReference type="SAM" id="MobiDB-lite"/>
    </source>
</evidence>
<dbReference type="Pfam" id="PF21998">
    <property type="entry name" value="FERM_C1_MyoVII"/>
    <property type="match status" value="1"/>
</dbReference>
<dbReference type="Gene3D" id="2.30.30.40">
    <property type="entry name" value="SH3 Domains"/>
    <property type="match status" value="1"/>
</dbReference>
<dbReference type="InterPro" id="IPR027417">
    <property type="entry name" value="P-loop_NTPase"/>
</dbReference>
<dbReference type="PRINTS" id="PR00193">
    <property type="entry name" value="MYOSINHEAVY"/>
</dbReference>
<evidence type="ECO:0000313" key="16">
    <source>
        <dbReference type="Proteomes" id="UP000230066"/>
    </source>
</evidence>
<dbReference type="Gene3D" id="6.20.240.20">
    <property type="match status" value="1"/>
</dbReference>
<keyword evidence="8 10" id="KW-0505">Motor protein</keyword>
<comment type="caution">
    <text evidence="15">The sequence shown here is derived from an EMBL/GenBank/DDBJ whole genome shotgun (WGS) entry which is preliminary data.</text>
</comment>
<dbReference type="SUPFAM" id="SSF52540">
    <property type="entry name" value="P-loop containing nucleoside triphosphate hydrolases"/>
    <property type="match status" value="1"/>
</dbReference>
<dbReference type="GO" id="GO:0003774">
    <property type="term" value="F:cytoskeletal motor activity"/>
    <property type="evidence" value="ECO:0007669"/>
    <property type="project" value="UniProtKB-UniRule"/>
</dbReference>
<evidence type="ECO:0000256" key="8">
    <source>
        <dbReference type="ARBA" id="ARBA00023175"/>
    </source>
</evidence>
<dbReference type="EMBL" id="JXXN02000430">
    <property type="protein sequence ID" value="THD27417.1"/>
    <property type="molecule type" value="Genomic_DNA"/>
</dbReference>
<evidence type="ECO:0000256" key="6">
    <source>
        <dbReference type="ARBA" id="ARBA00022840"/>
    </source>
</evidence>
<name>A0A4E0RYK5_FASHE</name>
<feature type="compositionally biased region" description="Polar residues" evidence="11">
    <location>
        <begin position="428"/>
        <end position="440"/>
    </location>
</feature>
<evidence type="ECO:0000256" key="2">
    <source>
        <dbReference type="ARBA" id="ARBA00008314"/>
    </source>
</evidence>
<dbReference type="InterPro" id="IPR000299">
    <property type="entry name" value="FERM_domain"/>
</dbReference>
<dbReference type="Pfam" id="PF00373">
    <property type="entry name" value="FERM_M"/>
    <property type="match status" value="1"/>
</dbReference>
<dbReference type="InterPro" id="IPR035963">
    <property type="entry name" value="FERM_2"/>
</dbReference>
<dbReference type="GO" id="GO:0016459">
    <property type="term" value="C:myosin complex"/>
    <property type="evidence" value="ECO:0007669"/>
    <property type="project" value="UniProtKB-KW"/>
</dbReference>
<organism evidence="15 16">
    <name type="scientific">Fasciola hepatica</name>
    <name type="common">Liver fluke</name>
    <dbReference type="NCBI Taxonomy" id="6192"/>
    <lineage>
        <taxon>Eukaryota</taxon>
        <taxon>Metazoa</taxon>
        <taxon>Spiralia</taxon>
        <taxon>Lophotrochozoa</taxon>
        <taxon>Platyhelminthes</taxon>
        <taxon>Trematoda</taxon>
        <taxon>Digenea</taxon>
        <taxon>Plagiorchiida</taxon>
        <taxon>Echinostomata</taxon>
        <taxon>Echinostomatoidea</taxon>
        <taxon>Fasciolidae</taxon>
        <taxon>Fasciola</taxon>
    </lineage>
</organism>
<dbReference type="InterPro" id="IPR029071">
    <property type="entry name" value="Ubiquitin-like_domsf"/>
</dbReference>
<feature type="domain" description="Myosin motor" evidence="14">
    <location>
        <begin position="63"/>
        <end position="811"/>
    </location>
</feature>
<comment type="similarity">
    <text evidence="2 10">Belongs to the TRAFAC class myosin-kinesin ATPase superfamily. Myosin family.</text>
</comment>
<evidence type="ECO:0000256" key="4">
    <source>
        <dbReference type="ARBA" id="ARBA00022737"/>
    </source>
</evidence>
<dbReference type="InterPro" id="IPR019748">
    <property type="entry name" value="FERM_central"/>
</dbReference>
<dbReference type="InterPro" id="IPR001609">
    <property type="entry name" value="Myosin_head_motor_dom-like"/>
</dbReference>
<keyword evidence="6 10" id="KW-0067">ATP-binding</keyword>
<feature type="compositionally biased region" description="Polar residues" evidence="11">
    <location>
        <begin position="462"/>
        <end position="474"/>
    </location>
</feature>
<dbReference type="SMART" id="SM00242">
    <property type="entry name" value="MYSc"/>
    <property type="match status" value="1"/>
</dbReference>
<keyword evidence="7 10" id="KW-0518">Myosin</keyword>
<dbReference type="Pfam" id="PF24123">
    <property type="entry name" value="Myosin_VII_N"/>
    <property type="match status" value="1"/>
</dbReference>
<dbReference type="CDD" id="cd14473">
    <property type="entry name" value="FERM_B-lobe"/>
    <property type="match status" value="2"/>
</dbReference>
<feature type="region of interest" description="Actin-binding" evidence="10">
    <location>
        <begin position="690"/>
        <end position="712"/>
    </location>
</feature>
<sequence length="2344" mass="265448">MVVVNLGDHVWVPPLKQAEFAVPIGAVVKEIHQDRYVVEDDDGQTVDIPCDTELKLMHPSSIEGVNDMIALGELNEGGILRNLLIRYKQDEIYTYTGSILVALNPYRVLPIYTAEMIKTYRRKRIGELPPHLFAIGDNAYTNMRRYGTDQCIIISGESGAGKTESTKLLLQFLAAVSGQHSWIEQQILDSNPIMEAFGNAKTVRNDNSSRFGKYIEIHFGRERGNIVSARIEQYLLEKSRIVTQAPGERNYHAFYYMLAGMSNGMKKMLGLEQAKDYYYLTQGGSVFVEGRQDSVEYANVSSAMRVLMFSQAEMDQIWYLLAALLHLGNICFTAAQDHGVDASRVTSECMYHLKMAAELLMVSLSALECALTSKRLFTGGESVTACLSRAAAITVRDALVKAVYSQLFIWIVHKINAAVYKPVPKTVPKSTRSNSPSDCPSISAATNTTTSNTITTGGHDPSNITDGSTGQPWSKWSMPGRGDSCGQTPTDGRTPSAGCSGRTSVGVLDIFGFENFARNSFEQLCINFANENLQQFFIRHIFKLEQEEYLAEGINWKHIDYVDNQNTLNLIALKPMNIFALLDEECQFPQGSDASLLNKLNSQHVQHSQYVKPLSTAEQRFGIQHFAGVVYYDVEGFLEKSRDSFSADLAHLIKNSKNVFLQTLFNDNLSTALESRKRSSTLGLQFKKSLDSLMRTLQSCQPFFVRCIKPNDLKRPGLFDRALCVLQLRYSGMMETIRIRRAGYPIRHKFNEFVDRYRPLATPHAVNTEEDVGRAVEAICSSALASSDYCVGRSKVFLKDFHDLRLERERDRIITSCATVIQSKWRLRRDRRKFMEMKRAAITLQAIVRGFLARQRYRKLRRCILQLQAVIHCHYQMRRFRQINQFIIKLQSLARGYLTRQHVKAREQAAVRIQTAFRDMLARRTPRIVEERFIITESPSDYRNSPMGQNDGDTHVVLEAGPKRRHCQPVDVSFVTDDLFNIVLENETVYGHDGSSNAPITVGISRPIVELPVDSSKPPSLLHDPLANGSNLNLSMEKISAGDMRHDSGELSKPEVSMESGPSEDLLESAVTRAEVNCADKAQAKDSFVQFASKYFQGNATSDFTRRLLTKPLLVHSNESDRSAALVVWAMISSFMEIQAEPNKPSHRLETSGRISSRSGDRHSGFAESRTSFTDSSGIDKDVRSKADGHADDVRLDSRRTPSGTGERLGSTQKVRNTRQAQTTSPFLHLEDTKLLEEKVSSSHHKLHFIIGHGILRPSLQDEIYCQICKLILHNPSRRSRAHGWFLLSLCTGCFSPSERLIDPFRQFVQSYGPPEFADLCLRRLERTLTNGIRRHPPSWAEVRATKLKQDMQLSIRLMDGRIVHVQADAATMASEVCASIAHQIGLQDRFGFSIYIGLLNKVSSLGNSNDHLMDAISQCEQYCEVYGTRDQSNPWSLYFRKELFTPWHDPSADPVSTDLIYHQVTRGVIHGEYHCNKREAVCFLLACKYHVETYDQFETNVKPIKVNPQDVRLWLIKQRCRWILDTAAYINEMTQLLLSLDLFHTPCTTSQVKQEVVRMAKDRWPLFFSKFYRAQKFNGVDVHVENVVVAVNGTGLYVVNNHQQQIRSFSFVDIYDVVTSNSQCPHTTLLTLTTVQGARYTLLSDNSDEICELVMKFVTGLKEMSVYVIAVQEFEPNEDMNKNHKFLSMKYGDLIVLHSMPEKDQPSSENESDDSGLSLVCEPLSPVPFLHERLYQLGEFTGGLCYGENQRTRQMGEFPAKFVYILPTLQYPTPEVLSLFDTACSGQTDGEPTLTDLDESNSKSIANAPTEFYVPRLLSRCGGSGSLGKIHSRFSSCSSDIRERRTLRRTQCTLQKFANAQFRPQTQARYGPPPTPLWCHSYEPLKQPLLRKLSDENEQIRLTATDCFLSILCYMGDMKFGRLVPTPPCKDPCYLTDRVFLPFLECDLLRDELYCQLIKQVTNNPNRRSMKKGWELIWLATGLAAPSPTLLKELEAVLLSTQYELGRVCYARLQKTLRRAQRRFPPHELEVISVQHDLTAISQDIYFPDDSFASFTLCSGTRTADLCQEIAKYQGLQSTDGFELSIHIDDQSHGVPMNSYFFDFVRSIMDWCKAHRAANEAHVSQTNYVLHYVRKLWVNVIPGENPNADMVFHFHQEMAAFLSGCHCVNLDQAAELAALAMVTLGYRALENTKMLDGLVPRSMRSLMSDDDWLVKIMNVARSLTKFTKEETCLVFLKLLHELPTFGSAFFDVTQSRNPSFPERLILAVNQNGILVLDSYKKSILTNYPYGNLVNWSFTVRSISLWFGNLVNCTTFNCETLMGYKIGELIQAYHKQLEVVENTT</sequence>
<dbReference type="InterPro" id="IPR036106">
    <property type="entry name" value="MYSc_Myo7"/>
</dbReference>
<evidence type="ECO:0000259" key="14">
    <source>
        <dbReference type="PROSITE" id="PS51456"/>
    </source>
</evidence>
<dbReference type="SMART" id="SM00139">
    <property type="entry name" value="MyTH4"/>
    <property type="match status" value="2"/>
</dbReference>